<protein>
    <submittedName>
        <fullName evidence="1">Carboxypeptidase</fullName>
    </submittedName>
</protein>
<keyword evidence="1" id="KW-0121">Carboxypeptidase</keyword>
<dbReference type="GO" id="GO:0004180">
    <property type="term" value="F:carboxypeptidase activity"/>
    <property type="evidence" value="ECO:0007669"/>
    <property type="project" value="UniProtKB-KW"/>
</dbReference>
<keyword evidence="1" id="KW-0378">Hydrolase</keyword>
<evidence type="ECO:0000313" key="2">
    <source>
        <dbReference type="Proteomes" id="UP000823902"/>
    </source>
</evidence>
<gene>
    <name evidence="1" type="ORF">H9697_03500</name>
</gene>
<name>A0A9D2Q9F8_9FIRM</name>
<dbReference type="EMBL" id="DWVY01000013">
    <property type="protein sequence ID" value="HJC74001.1"/>
    <property type="molecule type" value="Genomic_DNA"/>
</dbReference>
<dbReference type="Proteomes" id="UP000823902">
    <property type="component" value="Unassembled WGS sequence"/>
</dbReference>
<comment type="caution">
    <text evidence="1">The sequence shown here is derived from an EMBL/GenBank/DDBJ whole genome shotgun (WGS) entry which is preliminary data.</text>
</comment>
<dbReference type="AlphaFoldDB" id="A0A9D2Q9F8"/>
<evidence type="ECO:0000313" key="1">
    <source>
        <dbReference type="EMBL" id="HJC74001.1"/>
    </source>
</evidence>
<organism evidence="1 2">
    <name type="scientific">Candidatus Mediterraneibacter faecavium</name>
    <dbReference type="NCBI Taxonomy" id="2838668"/>
    <lineage>
        <taxon>Bacteria</taxon>
        <taxon>Bacillati</taxon>
        <taxon>Bacillota</taxon>
        <taxon>Clostridia</taxon>
        <taxon>Lachnospirales</taxon>
        <taxon>Lachnospiraceae</taxon>
        <taxon>Mediterraneibacter</taxon>
    </lineage>
</organism>
<reference evidence="1" key="1">
    <citation type="journal article" date="2021" name="PeerJ">
        <title>Extensive microbial diversity within the chicken gut microbiome revealed by metagenomics and culture.</title>
        <authorList>
            <person name="Gilroy R."/>
            <person name="Ravi A."/>
            <person name="Getino M."/>
            <person name="Pursley I."/>
            <person name="Horton D.L."/>
            <person name="Alikhan N.F."/>
            <person name="Baker D."/>
            <person name="Gharbi K."/>
            <person name="Hall N."/>
            <person name="Watson M."/>
            <person name="Adriaenssens E.M."/>
            <person name="Foster-Nyarko E."/>
            <person name="Jarju S."/>
            <person name="Secka A."/>
            <person name="Antonio M."/>
            <person name="Oren A."/>
            <person name="Chaudhuri R.R."/>
            <person name="La Ragione R."/>
            <person name="Hildebrand F."/>
            <person name="Pallen M.J."/>
        </authorList>
    </citation>
    <scope>NUCLEOTIDE SEQUENCE</scope>
    <source>
        <strain evidence="1">CHK196-7946</strain>
    </source>
</reference>
<proteinExistence type="predicted"/>
<sequence length="66" mass="7553">MHYYVGVGNKGSEVNIVRAKIVKLIRTETSEGKGTEKDPVRIVVRYWDKKGKMIFKEDPARDKGET</sequence>
<keyword evidence="1" id="KW-0645">Protease</keyword>
<accession>A0A9D2Q9F8</accession>
<reference evidence="1" key="2">
    <citation type="submission" date="2021-04" db="EMBL/GenBank/DDBJ databases">
        <authorList>
            <person name="Gilroy R."/>
        </authorList>
    </citation>
    <scope>NUCLEOTIDE SEQUENCE</scope>
    <source>
        <strain evidence="1">CHK196-7946</strain>
    </source>
</reference>